<evidence type="ECO:0000256" key="5">
    <source>
        <dbReference type="ARBA" id="ARBA00030889"/>
    </source>
</evidence>
<feature type="region of interest" description="Disordered" evidence="7">
    <location>
        <begin position="285"/>
        <end position="329"/>
    </location>
</feature>
<dbReference type="SMART" id="SM00879">
    <property type="entry name" value="Brix"/>
    <property type="match status" value="1"/>
</dbReference>
<feature type="domain" description="Brix" evidence="8">
    <location>
        <begin position="46"/>
        <end position="249"/>
    </location>
</feature>
<proteinExistence type="inferred from homology"/>
<accession>A0A2C9JYV7</accession>
<dbReference type="GO" id="GO:0000027">
    <property type="term" value="P:ribosomal large subunit assembly"/>
    <property type="evidence" value="ECO:0007669"/>
    <property type="project" value="InterPro"/>
</dbReference>
<evidence type="ECO:0000256" key="7">
    <source>
        <dbReference type="SAM" id="MobiDB-lite"/>
    </source>
</evidence>
<gene>
    <name evidence="9" type="primary">106073417</name>
</gene>
<feature type="compositionally biased region" description="Basic and acidic residues" evidence="7">
    <location>
        <begin position="305"/>
        <end position="329"/>
    </location>
</feature>
<dbReference type="VEuPathDB" id="VectorBase:BGLAX_034023"/>
<sequence>MEIEQIQLDYTTTTANFNLTTSAKPKTQQGRRALEKKEPKIIENTKNTLFFKGGNTSNIVTQVLKEWHLLKKPYATMFSKKNTTRPFEDQSSVEFFTSKADSSLFMFGSHSKKRPNNIVIGRLFDGQVLDMVEFGVDKFISLHEIVGPKSATGIKPCLVFSGEFFEENDENKRIKNLLIDFFRGANAEKISLNGLEHVISVTAVSGQIYIRNYRVLKKKSGTRIPRVELEDMGPSLNLSIRRTRLASDDLFKRALKKAELAKAKKKKNISRDDLGNKLGRIHMSTQNFGKLQARKLKGLKRKPTKSADKDDLAENSSKKQKVDEEMSES</sequence>
<evidence type="ECO:0000313" key="9">
    <source>
        <dbReference type="EnsemblMetazoa" id="BGLB010263-PB"/>
    </source>
</evidence>
<evidence type="ECO:0000256" key="3">
    <source>
        <dbReference type="ARBA" id="ARBA00020387"/>
    </source>
</evidence>
<dbReference type="InterPro" id="IPR007109">
    <property type="entry name" value="Brix"/>
</dbReference>
<dbReference type="GO" id="GO:0005730">
    <property type="term" value="C:nucleolus"/>
    <property type="evidence" value="ECO:0007669"/>
    <property type="project" value="UniProtKB-SubCell"/>
</dbReference>
<comment type="subcellular location">
    <subcellularLocation>
        <location evidence="1 6">Nucleus</location>
        <location evidence="1 6">Nucleolus</location>
    </subcellularLocation>
</comment>
<feature type="compositionally biased region" description="Basic residues" evidence="7">
    <location>
        <begin position="292"/>
        <end position="304"/>
    </location>
</feature>
<name>A0A2C9JYV7_BIOGL</name>
<dbReference type="KEGG" id="bgt:106073417"/>
<evidence type="ECO:0000256" key="1">
    <source>
        <dbReference type="ARBA" id="ARBA00004604"/>
    </source>
</evidence>
<dbReference type="EnsemblMetazoa" id="BGLB010263-RB">
    <property type="protein sequence ID" value="BGLB010263-PB"/>
    <property type="gene ID" value="BGLB010263"/>
</dbReference>
<dbReference type="PROSITE" id="PS50833">
    <property type="entry name" value="BRIX"/>
    <property type="match status" value="1"/>
</dbReference>
<dbReference type="AlphaFoldDB" id="A0A2C9JYV7"/>
<evidence type="ECO:0000256" key="6">
    <source>
        <dbReference type="RuleBase" id="RU367086"/>
    </source>
</evidence>
<reference evidence="9" key="1">
    <citation type="submission" date="2020-05" db="UniProtKB">
        <authorList>
            <consortium name="EnsemblMetazoa"/>
        </authorList>
    </citation>
    <scope>IDENTIFICATION</scope>
    <source>
        <strain evidence="9">BB02</strain>
    </source>
</reference>
<dbReference type="PANTHER" id="PTHR12728:SF0">
    <property type="entry name" value="RIBOSOME PRODUCTION FACTOR 2 HOMOLOG"/>
    <property type="match status" value="1"/>
</dbReference>
<dbReference type="VEuPathDB" id="VectorBase:BGLB010263"/>
<keyword evidence="4 6" id="KW-0539">Nucleus</keyword>
<evidence type="ECO:0000313" key="10">
    <source>
        <dbReference type="Proteomes" id="UP000076420"/>
    </source>
</evidence>
<evidence type="ECO:0000256" key="4">
    <source>
        <dbReference type="ARBA" id="ARBA00023242"/>
    </source>
</evidence>
<organism evidence="9 10">
    <name type="scientific">Biomphalaria glabrata</name>
    <name type="common">Bloodfluke planorb</name>
    <name type="synonym">Freshwater snail</name>
    <dbReference type="NCBI Taxonomy" id="6526"/>
    <lineage>
        <taxon>Eukaryota</taxon>
        <taxon>Metazoa</taxon>
        <taxon>Spiralia</taxon>
        <taxon>Lophotrochozoa</taxon>
        <taxon>Mollusca</taxon>
        <taxon>Gastropoda</taxon>
        <taxon>Heterobranchia</taxon>
        <taxon>Euthyneura</taxon>
        <taxon>Panpulmonata</taxon>
        <taxon>Hygrophila</taxon>
        <taxon>Lymnaeoidea</taxon>
        <taxon>Planorbidae</taxon>
        <taxon>Biomphalaria</taxon>
    </lineage>
</organism>
<dbReference type="GO" id="GO:0019843">
    <property type="term" value="F:rRNA binding"/>
    <property type="evidence" value="ECO:0007669"/>
    <property type="project" value="UniProtKB-UniRule"/>
</dbReference>
<comment type="similarity">
    <text evidence="2 6">Belongs to the RPF2 family.</text>
</comment>
<dbReference type="Proteomes" id="UP000076420">
    <property type="component" value="Unassembled WGS sequence"/>
</dbReference>
<dbReference type="InterPro" id="IPR039770">
    <property type="entry name" value="Rpf2"/>
</dbReference>
<protein>
    <recommendedName>
        <fullName evidence="3 6">Ribosome production factor 2 homolog</fullName>
    </recommendedName>
    <alternativeName>
        <fullName evidence="5 6">Ribosome biogenesis protein RPF2 homolog</fullName>
    </alternativeName>
</protein>
<dbReference type="GO" id="GO:0000463">
    <property type="term" value="P:maturation of LSU-rRNA from tricistronic rRNA transcript (SSU-rRNA, 5.8S rRNA, LSU-rRNA)"/>
    <property type="evidence" value="ECO:0007669"/>
    <property type="project" value="TreeGrafter"/>
</dbReference>
<dbReference type="Pfam" id="PF04427">
    <property type="entry name" value="Brix"/>
    <property type="match status" value="1"/>
</dbReference>
<dbReference type="OrthoDB" id="407658at2759"/>
<dbReference type="PANTHER" id="PTHR12728">
    <property type="entry name" value="BRIX DOMAIN CONTAINING PROTEIN"/>
    <property type="match status" value="1"/>
</dbReference>
<dbReference type="STRING" id="6526.A0A2C9JYV7"/>
<evidence type="ECO:0000259" key="8">
    <source>
        <dbReference type="PROSITE" id="PS50833"/>
    </source>
</evidence>
<evidence type="ECO:0000256" key="2">
    <source>
        <dbReference type="ARBA" id="ARBA00010782"/>
    </source>
</evidence>